<dbReference type="PANTHER" id="PTHR20883">
    <property type="entry name" value="PHYTANOYL-COA DIOXYGENASE DOMAIN CONTAINING 1"/>
    <property type="match status" value="1"/>
</dbReference>
<dbReference type="GO" id="GO:0051213">
    <property type="term" value="F:dioxygenase activity"/>
    <property type="evidence" value="ECO:0007669"/>
    <property type="project" value="UniProtKB-KW"/>
</dbReference>
<keyword evidence="7" id="KW-0408">Iron</keyword>
<evidence type="ECO:0000313" key="9">
    <source>
        <dbReference type="Proteomes" id="UP000799537"/>
    </source>
</evidence>
<gene>
    <name evidence="8" type="ORF">M409DRAFT_19075</name>
</gene>
<organism evidence="8 9">
    <name type="scientific">Zasmidium cellare ATCC 36951</name>
    <dbReference type="NCBI Taxonomy" id="1080233"/>
    <lineage>
        <taxon>Eukaryota</taxon>
        <taxon>Fungi</taxon>
        <taxon>Dikarya</taxon>
        <taxon>Ascomycota</taxon>
        <taxon>Pezizomycotina</taxon>
        <taxon>Dothideomycetes</taxon>
        <taxon>Dothideomycetidae</taxon>
        <taxon>Mycosphaerellales</taxon>
        <taxon>Mycosphaerellaceae</taxon>
        <taxon>Zasmidium</taxon>
    </lineage>
</organism>
<accession>A0A6A6CVD6</accession>
<dbReference type="SUPFAM" id="SSF51197">
    <property type="entry name" value="Clavaminate synthase-like"/>
    <property type="match status" value="1"/>
</dbReference>
<evidence type="ECO:0000256" key="5">
    <source>
        <dbReference type="ARBA" id="ARBA00022964"/>
    </source>
</evidence>
<comment type="subunit">
    <text evidence="3">Homodimer.</text>
</comment>
<dbReference type="AlphaFoldDB" id="A0A6A6CVD6"/>
<comment type="similarity">
    <text evidence="2">Belongs to the PhyH family.</text>
</comment>
<dbReference type="Pfam" id="PF05721">
    <property type="entry name" value="PhyH"/>
    <property type="match status" value="1"/>
</dbReference>
<dbReference type="RefSeq" id="XP_033671993.1">
    <property type="nucleotide sequence ID" value="XM_033804771.1"/>
</dbReference>
<dbReference type="OrthoDB" id="445007at2759"/>
<dbReference type="Proteomes" id="UP000799537">
    <property type="component" value="Unassembled WGS sequence"/>
</dbReference>
<keyword evidence="5" id="KW-0223">Dioxygenase</keyword>
<dbReference type="PANTHER" id="PTHR20883:SF45">
    <property type="entry name" value="PHYTANOYL-COA DIOXYGENASE FAMILY PROTEIN"/>
    <property type="match status" value="1"/>
</dbReference>
<dbReference type="Gene3D" id="2.60.120.620">
    <property type="entry name" value="q2cbj1_9rhob like domain"/>
    <property type="match status" value="1"/>
</dbReference>
<evidence type="ECO:0000256" key="3">
    <source>
        <dbReference type="ARBA" id="ARBA00011738"/>
    </source>
</evidence>
<evidence type="ECO:0000256" key="4">
    <source>
        <dbReference type="ARBA" id="ARBA00022723"/>
    </source>
</evidence>
<evidence type="ECO:0000256" key="6">
    <source>
        <dbReference type="ARBA" id="ARBA00023002"/>
    </source>
</evidence>
<evidence type="ECO:0000256" key="1">
    <source>
        <dbReference type="ARBA" id="ARBA00001962"/>
    </source>
</evidence>
<dbReference type="GO" id="GO:0046872">
    <property type="term" value="F:metal ion binding"/>
    <property type="evidence" value="ECO:0007669"/>
    <property type="project" value="UniProtKB-KW"/>
</dbReference>
<keyword evidence="6" id="KW-0560">Oxidoreductase</keyword>
<sequence length="335" mass="37688">MFIPRRRPASGGLRTNANTFSQVWSSGMDELWFLFGFESSEIDMSSRATKQLTRLRSPSAKEAIDCMRRDGAVIFKQLVPVVSIKQALADVQHALEHGYGKYKEGDFFEDRTSRATGLLRLSSSYAHDQLGHRLLRDIADHFLTTRHEERMANGEPYLWETPPQISSCIAFKIDPGAKAQILHRDDSIYHNVHEPITTWTEPRDLSRDSSLSLFVAGTESTADNGATRLIPGSHLLGSNEEPQEKDAIPAELEPGDGLFMLSSVYHGGGANITSERTRIVFASSIIRGILRQEENQFLTVPMETMRKYPENVQRFAGFLQQFPELGWVNSMQDQA</sequence>
<dbReference type="EMBL" id="ML993584">
    <property type="protein sequence ID" value="KAF2171104.1"/>
    <property type="molecule type" value="Genomic_DNA"/>
</dbReference>
<evidence type="ECO:0000256" key="2">
    <source>
        <dbReference type="ARBA" id="ARBA00005830"/>
    </source>
</evidence>
<evidence type="ECO:0000313" key="8">
    <source>
        <dbReference type="EMBL" id="KAF2171104.1"/>
    </source>
</evidence>
<proteinExistence type="inferred from homology"/>
<evidence type="ECO:0000256" key="7">
    <source>
        <dbReference type="ARBA" id="ARBA00023004"/>
    </source>
</evidence>
<name>A0A6A6CVD6_ZASCE</name>
<dbReference type="GeneID" id="54558043"/>
<keyword evidence="9" id="KW-1185">Reference proteome</keyword>
<comment type="cofactor">
    <cofactor evidence="1">
        <name>Fe cation</name>
        <dbReference type="ChEBI" id="CHEBI:24875"/>
    </cofactor>
</comment>
<reference evidence="8" key="1">
    <citation type="journal article" date="2020" name="Stud. Mycol.">
        <title>101 Dothideomycetes genomes: a test case for predicting lifestyles and emergence of pathogens.</title>
        <authorList>
            <person name="Haridas S."/>
            <person name="Albert R."/>
            <person name="Binder M."/>
            <person name="Bloem J."/>
            <person name="Labutti K."/>
            <person name="Salamov A."/>
            <person name="Andreopoulos B."/>
            <person name="Baker S."/>
            <person name="Barry K."/>
            <person name="Bills G."/>
            <person name="Bluhm B."/>
            <person name="Cannon C."/>
            <person name="Castanera R."/>
            <person name="Culley D."/>
            <person name="Daum C."/>
            <person name="Ezra D."/>
            <person name="Gonzalez J."/>
            <person name="Henrissat B."/>
            <person name="Kuo A."/>
            <person name="Liang C."/>
            <person name="Lipzen A."/>
            <person name="Lutzoni F."/>
            <person name="Magnuson J."/>
            <person name="Mondo S."/>
            <person name="Nolan M."/>
            <person name="Ohm R."/>
            <person name="Pangilinan J."/>
            <person name="Park H.-J."/>
            <person name="Ramirez L."/>
            <person name="Alfaro M."/>
            <person name="Sun H."/>
            <person name="Tritt A."/>
            <person name="Yoshinaga Y."/>
            <person name="Zwiers L.-H."/>
            <person name="Turgeon B."/>
            <person name="Goodwin S."/>
            <person name="Spatafora J."/>
            <person name="Crous P."/>
            <person name="Grigoriev I."/>
        </authorList>
    </citation>
    <scope>NUCLEOTIDE SEQUENCE</scope>
    <source>
        <strain evidence="8">ATCC 36951</strain>
    </source>
</reference>
<keyword evidence="4" id="KW-0479">Metal-binding</keyword>
<protein>
    <submittedName>
        <fullName evidence="8">Uncharacterized protein</fullName>
    </submittedName>
</protein>
<dbReference type="InterPro" id="IPR008775">
    <property type="entry name" value="Phytyl_CoA_dOase-like"/>
</dbReference>